<reference evidence="2" key="1">
    <citation type="journal article" date="2011" name="Science">
        <title>The plant cell wall-decomposing machinery underlies the functional diversity of forest fungi.</title>
        <authorList>
            <person name="Eastwood D.C."/>
            <person name="Floudas D."/>
            <person name="Binder M."/>
            <person name="Majcherczyk A."/>
            <person name="Schneider P."/>
            <person name="Aerts A."/>
            <person name="Asiegbu F.O."/>
            <person name="Baker S.E."/>
            <person name="Barry K."/>
            <person name="Bendiksby M."/>
            <person name="Blumentritt M."/>
            <person name="Coutinho P.M."/>
            <person name="Cullen D."/>
            <person name="de Vries R.P."/>
            <person name="Gathman A."/>
            <person name="Goodell B."/>
            <person name="Henrissat B."/>
            <person name="Ihrmark K."/>
            <person name="Kauserud H."/>
            <person name="Kohler A."/>
            <person name="LaButti K."/>
            <person name="Lapidus A."/>
            <person name="Lavin J.L."/>
            <person name="Lee Y.-H."/>
            <person name="Lindquist E."/>
            <person name="Lilly W."/>
            <person name="Lucas S."/>
            <person name="Morin E."/>
            <person name="Murat C."/>
            <person name="Oguiza J.A."/>
            <person name="Park J."/>
            <person name="Pisabarro A.G."/>
            <person name="Riley R."/>
            <person name="Rosling A."/>
            <person name="Salamov A."/>
            <person name="Schmidt O."/>
            <person name="Schmutz J."/>
            <person name="Skrede I."/>
            <person name="Stenlid J."/>
            <person name="Wiebenga A."/>
            <person name="Xie X."/>
            <person name="Kuees U."/>
            <person name="Hibbett D.S."/>
            <person name="Hoffmeister D."/>
            <person name="Hoegberg N."/>
            <person name="Martin F."/>
            <person name="Grigoriev I.V."/>
            <person name="Watkinson S.C."/>
        </authorList>
    </citation>
    <scope>NUCLEOTIDE SEQUENCE [LARGE SCALE GENOMIC DNA]</scope>
    <source>
        <strain evidence="2">strain S7.3</strain>
    </source>
</reference>
<dbReference type="Proteomes" id="UP000008063">
    <property type="component" value="Unassembled WGS sequence"/>
</dbReference>
<evidence type="ECO:0000313" key="2">
    <source>
        <dbReference type="Proteomes" id="UP000008063"/>
    </source>
</evidence>
<proteinExistence type="predicted"/>
<keyword evidence="2" id="KW-1185">Reference proteome</keyword>
<dbReference type="OrthoDB" id="2603830at2759"/>
<dbReference type="HOGENOM" id="CLU_1807394_0_0_1"/>
<name>F8PJ14_SERL3</name>
<protein>
    <submittedName>
        <fullName evidence="1">Uncharacterized protein</fullName>
    </submittedName>
</protein>
<dbReference type="AlphaFoldDB" id="F8PJ14"/>
<accession>F8PJ14</accession>
<dbReference type="InParanoid" id="F8PJ14"/>
<gene>
    <name evidence="1" type="ORF">SERLA73DRAFT_149579</name>
</gene>
<evidence type="ECO:0000313" key="1">
    <source>
        <dbReference type="EMBL" id="EGO03175.1"/>
    </source>
</evidence>
<organism evidence="2">
    <name type="scientific">Serpula lacrymans var. lacrymans (strain S7.3)</name>
    <name type="common">Dry rot fungus</name>
    <dbReference type="NCBI Taxonomy" id="936435"/>
    <lineage>
        <taxon>Eukaryota</taxon>
        <taxon>Fungi</taxon>
        <taxon>Dikarya</taxon>
        <taxon>Basidiomycota</taxon>
        <taxon>Agaricomycotina</taxon>
        <taxon>Agaricomycetes</taxon>
        <taxon>Agaricomycetidae</taxon>
        <taxon>Boletales</taxon>
        <taxon>Coniophorineae</taxon>
        <taxon>Serpulaceae</taxon>
        <taxon>Serpula</taxon>
    </lineage>
</organism>
<sequence length="143" mass="16018">MILPRVSGHLIINTVLIKSNFQMYDRTAIGGMTKKNLLHMIKISHTATSERPLALVAYSIECALLGAINNATIEFSETAFSARWNHHMRLLENFQKCSPTYLVAVVDEIDKYVWNGCIIVGQSDVSKLIFDFDALEKAAKTSK</sequence>
<dbReference type="EMBL" id="GL945475">
    <property type="protein sequence ID" value="EGO03175.1"/>
    <property type="molecule type" value="Genomic_DNA"/>
</dbReference>